<keyword evidence="1" id="KW-0479">Metal-binding</keyword>
<feature type="domain" description="RanBP2-type" evidence="5">
    <location>
        <begin position="54"/>
        <end position="80"/>
    </location>
</feature>
<proteinExistence type="predicted"/>
<dbReference type="GO" id="GO:0008270">
    <property type="term" value="F:zinc ion binding"/>
    <property type="evidence" value="ECO:0007669"/>
    <property type="project" value="UniProtKB-KW"/>
</dbReference>
<evidence type="ECO:0000256" key="2">
    <source>
        <dbReference type="ARBA" id="ARBA00022771"/>
    </source>
</evidence>
<feature type="compositionally biased region" description="Polar residues" evidence="4">
    <location>
        <begin position="212"/>
        <end position="223"/>
    </location>
</feature>
<dbReference type="PANTHER" id="PTHR12999">
    <property type="entry name" value="ZINC FINGER RAN-BINDING DOMAIN-CONTAINING PROTEIN 2 ZRANB2-RELATED"/>
    <property type="match status" value="1"/>
</dbReference>
<feature type="domain" description="RanBP2-type" evidence="5">
    <location>
        <begin position="185"/>
        <end position="211"/>
    </location>
</feature>
<dbReference type="AlphaFoldDB" id="A0A9R1XBR3"/>
<dbReference type="SMART" id="SM00547">
    <property type="entry name" value="ZnF_RBZ"/>
    <property type="match status" value="3"/>
</dbReference>
<comment type="caution">
    <text evidence="6">The sequence shown here is derived from an EMBL/GenBank/DDBJ whole genome shotgun (WGS) entry which is preliminary data.</text>
</comment>
<dbReference type="EMBL" id="NBSK02000005">
    <property type="protein sequence ID" value="KAJ0204634.1"/>
    <property type="molecule type" value="Genomic_DNA"/>
</dbReference>
<protein>
    <recommendedName>
        <fullName evidence="5">RanBP2-type domain-containing protein</fullName>
    </recommendedName>
</protein>
<evidence type="ECO:0000256" key="3">
    <source>
        <dbReference type="ARBA" id="ARBA00022833"/>
    </source>
</evidence>
<dbReference type="InterPro" id="IPR036443">
    <property type="entry name" value="Znf_RanBP2_sf"/>
</dbReference>
<feature type="region of interest" description="Disordered" evidence="4">
    <location>
        <begin position="210"/>
        <end position="229"/>
    </location>
</feature>
<evidence type="ECO:0000313" key="6">
    <source>
        <dbReference type="EMBL" id="KAJ0204634.1"/>
    </source>
</evidence>
<keyword evidence="2" id="KW-0863">Zinc-finger</keyword>
<dbReference type="Pfam" id="PF00641">
    <property type="entry name" value="Zn_ribbon_RanBP"/>
    <property type="match status" value="1"/>
</dbReference>
<dbReference type="Gene3D" id="4.10.1060.10">
    <property type="entry name" value="Zinc finger, RanBP2-type"/>
    <property type="match status" value="3"/>
</dbReference>
<accession>A0A9R1XBR3</accession>
<dbReference type="SUPFAM" id="SSF90209">
    <property type="entry name" value="Ran binding protein zinc finger-like"/>
    <property type="match status" value="3"/>
</dbReference>
<dbReference type="PANTHER" id="PTHR12999:SF24">
    <property type="entry name" value="RANBP2-TYPE DOMAIN-CONTAINING PROTEIN"/>
    <property type="match status" value="1"/>
</dbReference>
<sequence>MNTGATGGEVATEAGTNIMEGTEKVGPVVGVGTLIIIKDIGGGVILINRGCREDDWTCPSCGNVNFCFKRTCNMRNCTQPRPADHNSKSGGKAMQTPQGYASATAGPYVGSGAPSSMYIGVQPYGSSLSMPPPYDVHVPSAYHYIGMYGVPPMMDRYLPLGHTPMGLRPGFYPEENTKKDGKSDNDWVCPNCVNLNFSFRTVCNMRKCNTPKPGSQASKSGKNSKGDMPDGSWKCDQCNNINYPFRTKCSRQNCGAEKPSESGKSPSEEAEENDQKVGWMFKSQGLSQKEIYIICD</sequence>
<feature type="region of interest" description="Disordered" evidence="4">
    <location>
        <begin position="252"/>
        <end position="281"/>
    </location>
</feature>
<keyword evidence="3" id="KW-0862">Zinc</keyword>
<organism evidence="6 7">
    <name type="scientific">Lactuca sativa</name>
    <name type="common">Garden lettuce</name>
    <dbReference type="NCBI Taxonomy" id="4236"/>
    <lineage>
        <taxon>Eukaryota</taxon>
        <taxon>Viridiplantae</taxon>
        <taxon>Streptophyta</taxon>
        <taxon>Embryophyta</taxon>
        <taxon>Tracheophyta</taxon>
        <taxon>Spermatophyta</taxon>
        <taxon>Magnoliopsida</taxon>
        <taxon>eudicotyledons</taxon>
        <taxon>Gunneridae</taxon>
        <taxon>Pentapetalae</taxon>
        <taxon>asterids</taxon>
        <taxon>campanulids</taxon>
        <taxon>Asterales</taxon>
        <taxon>Asteraceae</taxon>
        <taxon>Cichorioideae</taxon>
        <taxon>Cichorieae</taxon>
        <taxon>Lactucinae</taxon>
        <taxon>Lactuca</taxon>
    </lineage>
</organism>
<keyword evidence="7" id="KW-1185">Reference proteome</keyword>
<gene>
    <name evidence="6" type="ORF">LSAT_V11C500263380</name>
</gene>
<evidence type="ECO:0000259" key="5">
    <source>
        <dbReference type="SMART" id="SM00547"/>
    </source>
</evidence>
<dbReference type="Proteomes" id="UP000235145">
    <property type="component" value="Unassembled WGS sequence"/>
</dbReference>
<evidence type="ECO:0000313" key="7">
    <source>
        <dbReference type="Proteomes" id="UP000235145"/>
    </source>
</evidence>
<feature type="domain" description="RanBP2-type" evidence="5">
    <location>
        <begin position="231"/>
        <end position="257"/>
    </location>
</feature>
<evidence type="ECO:0000256" key="4">
    <source>
        <dbReference type="SAM" id="MobiDB-lite"/>
    </source>
</evidence>
<reference evidence="6 7" key="1">
    <citation type="journal article" date="2017" name="Nat. Commun.">
        <title>Genome assembly with in vitro proximity ligation data and whole-genome triplication in lettuce.</title>
        <authorList>
            <person name="Reyes-Chin-Wo S."/>
            <person name="Wang Z."/>
            <person name="Yang X."/>
            <person name="Kozik A."/>
            <person name="Arikit S."/>
            <person name="Song C."/>
            <person name="Xia L."/>
            <person name="Froenicke L."/>
            <person name="Lavelle D.O."/>
            <person name="Truco M.J."/>
            <person name="Xia R."/>
            <person name="Zhu S."/>
            <person name="Xu C."/>
            <person name="Xu H."/>
            <person name="Xu X."/>
            <person name="Cox K."/>
            <person name="Korf I."/>
            <person name="Meyers B.C."/>
            <person name="Michelmore R.W."/>
        </authorList>
    </citation>
    <scope>NUCLEOTIDE SEQUENCE [LARGE SCALE GENOMIC DNA]</scope>
    <source>
        <strain evidence="7">cv. Salinas</strain>
        <tissue evidence="6">Seedlings</tissue>
    </source>
</reference>
<name>A0A9R1XBR3_LACSA</name>
<evidence type="ECO:0000256" key="1">
    <source>
        <dbReference type="ARBA" id="ARBA00022723"/>
    </source>
</evidence>
<dbReference type="InterPro" id="IPR001876">
    <property type="entry name" value="Znf_RanBP2"/>
</dbReference>